<feature type="non-terminal residue" evidence="2">
    <location>
        <position position="1"/>
    </location>
</feature>
<evidence type="ECO:0000313" key="2">
    <source>
        <dbReference type="EMBL" id="KOC65593.1"/>
    </source>
</evidence>
<name>A0A0L7R418_9HYME</name>
<evidence type="ECO:0000256" key="1">
    <source>
        <dbReference type="SAM" id="MobiDB-lite"/>
    </source>
</evidence>
<dbReference type="Proteomes" id="UP000053825">
    <property type="component" value="Unassembled WGS sequence"/>
</dbReference>
<dbReference type="AlphaFoldDB" id="A0A0L7R418"/>
<evidence type="ECO:0000313" key="3">
    <source>
        <dbReference type="Proteomes" id="UP000053825"/>
    </source>
</evidence>
<proteinExistence type="predicted"/>
<feature type="region of interest" description="Disordered" evidence="1">
    <location>
        <begin position="46"/>
        <end position="90"/>
    </location>
</feature>
<keyword evidence="3" id="KW-1185">Reference proteome</keyword>
<organism evidence="2 3">
    <name type="scientific">Habropoda laboriosa</name>
    <dbReference type="NCBI Taxonomy" id="597456"/>
    <lineage>
        <taxon>Eukaryota</taxon>
        <taxon>Metazoa</taxon>
        <taxon>Ecdysozoa</taxon>
        <taxon>Arthropoda</taxon>
        <taxon>Hexapoda</taxon>
        <taxon>Insecta</taxon>
        <taxon>Pterygota</taxon>
        <taxon>Neoptera</taxon>
        <taxon>Endopterygota</taxon>
        <taxon>Hymenoptera</taxon>
        <taxon>Apocrita</taxon>
        <taxon>Aculeata</taxon>
        <taxon>Apoidea</taxon>
        <taxon>Anthophila</taxon>
        <taxon>Apidae</taxon>
        <taxon>Habropoda</taxon>
    </lineage>
</organism>
<feature type="compositionally biased region" description="Basic residues" evidence="1">
    <location>
        <begin position="46"/>
        <end position="55"/>
    </location>
</feature>
<sequence length="100" mass="11356">KRPIRSILRARCTANGKKHLAHDPTGREHCDMAQVDFRPACFLQKSRKKPAKRLQRSVVRRERGSNREQNGPGCQDRGGESDVDSKSPIGNIAFDVFEKR</sequence>
<accession>A0A0L7R418</accession>
<protein>
    <submittedName>
        <fullName evidence="2">Uncharacterized protein</fullName>
    </submittedName>
</protein>
<dbReference type="EMBL" id="KQ414661">
    <property type="protein sequence ID" value="KOC65593.1"/>
    <property type="molecule type" value="Genomic_DNA"/>
</dbReference>
<reference evidence="2 3" key="1">
    <citation type="submission" date="2015-07" db="EMBL/GenBank/DDBJ databases">
        <title>The genome of Habropoda laboriosa.</title>
        <authorList>
            <person name="Pan H."/>
            <person name="Kapheim K."/>
        </authorList>
    </citation>
    <scope>NUCLEOTIDE SEQUENCE [LARGE SCALE GENOMIC DNA]</scope>
    <source>
        <strain evidence="2">0110345459</strain>
    </source>
</reference>
<gene>
    <name evidence="2" type="ORF">WH47_00563</name>
</gene>